<proteinExistence type="predicted"/>
<dbReference type="HOGENOM" id="CLU_946854_0_0_1"/>
<keyword evidence="3" id="KW-1185">Reference proteome</keyword>
<feature type="region of interest" description="Disordered" evidence="1">
    <location>
        <begin position="125"/>
        <end position="159"/>
    </location>
</feature>
<dbReference type="Proteomes" id="UP000027265">
    <property type="component" value="Unassembled WGS sequence"/>
</dbReference>
<dbReference type="EMBL" id="KL197729">
    <property type="protein sequence ID" value="KDQ54328.1"/>
    <property type="molecule type" value="Genomic_DNA"/>
</dbReference>
<dbReference type="InParanoid" id="A0A067PHE1"/>
<evidence type="ECO:0000313" key="2">
    <source>
        <dbReference type="EMBL" id="KDQ54328.1"/>
    </source>
</evidence>
<evidence type="ECO:0000256" key="1">
    <source>
        <dbReference type="SAM" id="MobiDB-lite"/>
    </source>
</evidence>
<sequence>MLWSMQQYSRLDRSGTPRHAVNPPVSSYSSLYSAMGSEYEYQPVSQNLHNLRHTVQPQLQGDFSQHQHPMYNYLDPSGSHPQSHYTGIDVNHDLYRIWRDFPPLPLPESTPSAVDELWRGFDCGSSAQSSSGPLRYDVVPTRSPPHMTPQQPKKPTGKRTLKEISQVQLQPQNRLRREVSHYKVAQDTMTPLIEGDTIAFWNVKSQTIGISVEDVENSNFHLDRGADTVYDKRHMPITGHWKCPGYQHRPFARFLRFEGRARITRQNLLHHAANMLLNFYATLYASELRSLAQS</sequence>
<dbReference type="AlphaFoldDB" id="A0A067PHE1"/>
<organism evidence="2 3">
    <name type="scientific">Jaapia argillacea MUCL 33604</name>
    <dbReference type="NCBI Taxonomy" id="933084"/>
    <lineage>
        <taxon>Eukaryota</taxon>
        <taxon>Fungi</taxon>
        <taxon>Dikarya</taxon>
        <taxon>Basidiomycota</taxon>
        <taxon>Agaricomycotina</taxon>
        <taxon>Agaricomycetes</taxon>
        <taxon>Agaricomycetidae</taxon>
        <taxon>Jaapiales</taxon>
        <taxon>Jaapiaceae</taxon>
        <taxon>Jaapia</taxon>
    </lineage>
</organism>
<protein>
    <submittedName>
        <fullName evidence="2">Uncharacterized protein</fullName>
    </submittedName>
</protein>
<gene>
    <name evidence="2" type="ORF">JAAARDRAFT_405492</name>
</gene>
<name>A0A067PHE1_9AGAM</name>
<accession>A0A067PHE1</accession>
<evidence type="ECO:0000313" key="3">
    <source>
        <dbReference type="Proteomes" id="UP000027265"/>
    </source>
</evidence>
<reference evidence="3" key="1">
    <citation type="journal article" date="2014" name="Proc. Natl. Acad. Sci. U.S.A.">
        <title>Extensive sampling of basidiomycete genomes demonstrates inadequacy of the white-rot/brown-rot paradigm for wood decay fungi.</title>
        <authorList>
            <person name="Riley R."/>
            <person name="Salamov A.A."/>
            <person name="Brown D.W."/>
            <person name="Nagy L.G."/>
            <person name="Floudas D."/>
            <person name="Held B.W."/>
            <person name="Levasseur A."/>
            <person name="Lombard V."/>
            <person name="Morin E."/>
            <person name="Otillar R."/>
            <person name="Lindquist E.A."/>
            <person name="Sun H."/>
            <person name="LaButti K.M."/>
            <person name="Schmutz J."/>
            <person name="Jabbour D."/>
            <person name="Luo H."/>
            <person name="Baker S.E."/>
            <person name="Pisabarro A.G."/>
            <person name="Walton J.D."/>
            <person name="Blanchette R.A."/>
            <person name="Henrissat B."/>
            <person name="Martin F."/>
            <person name="Cullen D."/>
            <person name="Hibbett D.S."/>
            <person name="Grigoriev I.V."/>
        </authorList>
    </citation>
    <scope>NUCLEOTIDE SEQUENCE [LARGE SCALE GENOMIC DNA]</scope>
    <source>
        <strain evidence="3">MUCL 33604</strain>
    </source>
</reference>